<dbReference type="CDD" id="cd07564">
    <property type="entry name" value="nitrilases_CHs"/>
    <property type="match status" value="1"/>
</dbReference>
<evidence type="ECO:0000256" key="2">
    <source>
        <dbReference type="SAM" id="MobiDB-lite"/>
    </source>
</evidence>
<feature type="domain" description="CN hydrolase" evidence="3">
    <location>
        <begin position="7"/>
        <end position="286"/>
    </location>
</feature>
<dbReference type="Pfam" id="PF00795">
    <property type="entry name" value="CN_hydrolase"/>
    <property type="match status" value="1"/>
</dbReference>
<sequence length="357" mass="38642">MTSYPAFRAAACHVAPCYFDTPRTIDKACALIAEAAAHGAALVAFPEAFVSAFPVWSGVYAPVDVHEFFHRLASSAIAVPGPEVRRLQEAARRHGVIISIGINEGTPVSPGCVWDTNLLIGQDGRLLNRHRKLVPTYWEKLTWANGDGSGLRVVDTPIGRIGALVCGENTNSLARFALLAQGENVHVSSFSPRWPTHPPGEGGYDLEAAIRLRAGAHAFEGKLFNIVASGFLPPEAIDLIARDDARARRLLEESPKSVSMIFGPDGRVISDVLRDDEGIVYADIDLARCVVPKQFQDVVGYYNRFDVFELRVNRRALTPARFSDGHDSSADDPLYAPFDAGAEAFGPPGISGPPETR</sequence>
<dbReference type="HOGENOM" id="CLU_030130_6_2_4"/>
<organism evidence="4 5">
    <name type="scientific">Burkholderia plantarii</name>
    <dbReference type="NCBI Taxonomy" id="41899"/>
    <lineage>
        <taxon>Bacteria</taxon>
        <taxon>Pseudomonadati</taxon>
        <taxon>Pseudomonadota</taxon>
        <taxon>Betaproteobacteria</taxon>
        <taxon>Burkholderiales</taxon>
        <taxon>Burkholderiaceae</taxon>
        <taxon>Burkholderia</taxon>
    </lineage>
</organism>
<dbReference type="InterPro" id="IPR036526">
    <property type="entry name" value="C-N_Hydrolase_sf"/>
</dbReference>
<keyword evidence="5" id="KW-1185">Reference proteome</keyword>
<dbReference type="PANTHER" id="PTHR46044:SF2">
    <property type="entry name" value="CN HYDROLASE DOMAIN-CONTAINING PROTEIN"/>
    <property type="match status" value="1"/>
</dbReference>
<reference evidence="5" key="1">
    <citation type="submission" date="2011-03" db="EMBL/GenBank/DDBJ databases">
        <authorList>
            <person name="Voget S."/>
            <person name="Streit W.R."/>
            <person name="Jaeger K.E."/>
            <person name="Daniel R."/>
        </authorList>
    </citation>
    <scope>NUCLEOTIDE SEQUENCE [LARGE SCALE GENOMIC DNA]</scope>
    <source>
        <strain evidence="5">PG1</strain>
    </source>
</reference>
<name>A0A0B6SA57_BURPL</name>
<proteinExistence type="inferred from homology"/>
<dbReference type="Proteomes" id="UP000031838">
    <property type="component" value="Chromosome 2"/>
</dbReference>
<dbReference type="EC" id="3.5.5.7" evidence="4"/>
<feature type="region of interest" description="Disordered" evidence="2">
    <location>
        <begin position="321"/>
        <end position="357"/>
    </location>
</feature>
<dbReference type="PANTHER" id="PTHR46044">
    <property type="entry name" value="NITRILASE"/>
    <property type="match status" value="1"/>
</dbReference>
<comment type="similarity">
    <text evidence="1">Belongs to the carbon-nitrogen hydrolase superfamily. Nitrilase family.</text>
</comment>
<dbReference type="InterPro" id="IPR044149">
    <property type="entry name" value="Nitrilases_CHs"/>
</dbReference>
<protein>
    <submittedName>
        <fullName evidence="4">Aliphatic nitrilase NitA</fullName>
        <ecNumber evidence="4">3.5.5.7</ecNumber>
    </submittedName>
</protein>
<evidence type="ECO:0000313" key="5">
    <source>
        <dbReference type="Proteomes" id="UP000031838"/>
    </source>
</evidence>
<gene>
    <name evidence="4" type="primary">nitA2</name>
    <name evidence="4" type="ORF">BGL_2c10680</name>
</gene>
<dbReference type="Gene3D" id="3.60.110.10">
    <property type="entry name" value="Carbon-nitrogen hydrolase"/>
    <property type="match status" value="1"/>
</dbReference>
<dbReference type="EMBL" id="CP002581">
    <property type="protein sequence ID" value="AJK49146.1"/>
    <property type="molecule type" value="Genomic_DNA"/>
</dbReference>
<accession>A0A0B6SA57</accession>
<reference evidence="4 5" key="2">
    <citation type="journal article" date="2016" name="Appl. Microbiol. Biotechnol.">
        <title>Mutations improving production and secretion of extracellular lipase by Burkholderia glumae PG1.</title>
        <authorList>
            <person name="Knapp A."/>
            <person name="Voget S."/>
            <person name="Gao R."/>
            <person name="Zaburannyi N."/>
            <person name="Krysciak D."/>
            <person name="Breuer M."/>
            <person name="Hauer B."/>
            <person name="Streit W.R."/>
            <person name="Muller R."/>
            <person name="Daniel R."/>
            <person name="Jaeger K.E."/>
        </authorList>
    </citation>
    <scope>NUCLEOTIDE SEQUENCE [LARGE SCALE GENOMIC DNA]</scope>
    <source>
        <strain evidence="4 5">PG1</strain>
    </source>
</reference>
<dbReference type="GO" id="GO:0018762">
    <property type="term" value="F:aliphatic nitrilase activity"/>
    <property type="evidence" value="ECO:0007669"/>
    <property type="project" value="UniProtKB-EC"/>
</dbReference>
<dbReference type="RefSeq" id="WP_042627662.1">
    <property type="nucleotide sequence ID" value="NZ_CP002581.1"/>
</dbReference>
<evidence type="ECO:0000256" key="1">
    <source>
        <dbReference type="ARBA" id="ARBA00008129"/>
    </source>
</evidence>
<dbReference type="InterPro" id="IPR003010">
    <property type="entry name" value="C-N_Hydrolase"/>
</dbReference>
<dbReference type="KEGG" id="bgp:BGL_2c10680"/>
<dbReference type="SUPFAM" id="SSF56317">
    <property type="entry name" value="Carbon-nitrogen hydrolase"/>
    <property type="match status" value="1"/>
</dbReference>
<dbReference type="AlphaFoldDB" id="A0A0B6SA57"/>
<evidence type="ECO:0000259" key="3">
    <source>
        <dbReference type="PROSITE" id="PS50263"/>
    </source>
</evidence>
<dbReference type="PROSITE" id="PS50263">
    <property type="entry name" value="CN_HYDROLASE"/>
    <property type="match status" value="1"/>
</dbReference>
<evidence type="ECO:0000313" key="4">
    <source>
        <dbReference type="EMBL" id="AJK49146.1"/>
    </source>
</evidence>
<keyword evidence="4" id="KW-0378">Hydrolase</keyword>